<keyword evidence="2" id="KW-1185">Reference proteome</keyword>
<dbReference type="AlphaFoldDB" id="A0A212R3E5"/>
<dbReference type="RefSeq" id="WP_088571387.1">
    <property type="nucleotide sequence ID" value="NZ_FYEK01000028.1"/>
</dbReference>
<gene>
    <name evidence="1" type="ORF">SAMN02746019_00001360</name>
</gene>
<evidence type="ECO:0000313" key="1">
    <source>
        <dbReference type="EMBL" id="SNB66517.1"/>
    </source>
</evidence>
<sequence>MGFWKRSTASREAPLSPEARRQRLWERAMGRLRPTLPSDSPSWVLGEAYDVENALVWFDVVMRVGSGWVRRRYRYDGEVDVLYFSGEVPFPEAELDRLPPERMVWPAGSLLRPASAGLEERPRLAGSQGEGYNWK</sequence>
<evidence type="ECO:0000313" key="2">
    <source>
        <dbReference type="Proteomes" id="UP000197025"/>
    </source>
</evidence>
<proteinExistence type="predicted"/>
<dbReference type="EMBL" id="FYEK01000028">
    <property type="protein sequence ID" value="SNB66517.1"/>
    <property type="molecule type" value="Genomic_DNA"/>
</dbReference>
<dbReference type="Proteomes" id="UP000197025">
    <property type="component" value="Unassembled WGS sequence"/>
</dbReference>
<accession>A0A212R3E5</accession>
<protein>
    <submittedName>
        <fullName evidence="1">Uncharacterized protein</fullName>
    </submittedName>
</protein>
<name>A0A212R3E5_9CHLR</name>
<reference evidence="2" key="1">
    <citation type="submission" date="2017-06" db="EMBL/GenBank/DDBJ databases">
        <authorList>
            <person name="Varghese N."/>
            <person name="Submissions S."/>
        </authorList>
    </citation>
    <scope>NUCLEOTIDE SEQUENCE [LARGE SCALE GENOMIC DNA]</scope>
    <source>
        <strain evidence="2">JAD2</strain>
    </source>
</reference>
<dbReference type="OrthoDB" id="163553at2"/>
<dbReference type="InParanoid" id="A0A212R3E5"/>
<organism evidence="1 2">
    <name type="scientific">Thermoflexus hugenholtzii JAD2</name>
    <dbReference type="NCBI Taxonomy" id="877466"/>
    <lineage>
        <taxon>Bacteria</taxon>
        <taxon>Bacillati</taxon>
        <taxon>Chloroflexota</taxon>
        <taxon>Thermoflexia</taxon>
        <taxon>Thermoflexales</taxon>
        <taxon>Thermoflexaceae</taxon>
        <taxon>Thermoflexus</taxon>
    </lineage>
</organism>